<accession>A0A7W7QX54</accession>
<evidence type="ECO:0000313" key="4">
    <source>
        <dbReference type="Proteomes" id="UP000540506"/>
    </source>
</evidence>
<gene>
    <name evidence="3" type="ORF">FHR34_000332</name>
</gene>
<comment type="caution">
    <text evidence="3">The sequence shown here is derived from an EMBL/GenBank/DDBJ whole genome shotgun (WGS) entry which is preliminary data.</text>
</comment>
<evidence type="ECO:0000256" key="1">
    <source>
        <dbReference type="ARBA" id="ARBA00022527"/>
    </source>
</evidence>
<dbReference type="Proteomes" id="UP000540506">
    <property type="component" value="Unassembled WGS sequence"/>
</dbReference>
<dbReference type="SUPFAM" id="SSF55874">
    <property type="entry name" value="ATPase domain of HSP90 chaperone/DNA topoisomerase II/histidine kinase"/>
    <property type="match status" value="1"/>
</dbReference>
<dbReference type="InterPro" id="IPR003594">
    <property type="entry name" value="HATPase_dom"/>
</dbReference>
<dbReference type="GO" id="GO:0004674">
    <property type="term" value="F:protein serine/threonine kinase activity"/>
    <property type="evidence" value="ECO:0007669"/>
    <property type="project" value="UniProtKB-KW"/>
</dbReference>
<dbReference type="EMBL" id="JACHJV010000001">
    <property type="protein sequence ID" value="MBB4921339.1"/>
    <property type="molecule type" value="Genomic_DNA"/>
</dbReference>
<dbReference type="CDD" id="cd16936">
    <property type="entry name" value="HATPase_RsbW-like"/>
    <property type="match status" value="1"/>
</dbReference>
<proteinExistence type="predicted"/>
<protein>
    <submittedName>
        <fullName evidence="3">Anti-sigma regulatory factor (Ser/Thr protein kinase)</fullName>
    </submittedName>
</protein>
<keyword evidence="4" id="KW-1185">Reference proteome</keyword>
<dbReference type="PANTHER" id="PTHR35526">
    <property type="entry name" value="ANTI-SIGMA-F FACTOR RSBW-RELATED"/>
    <property type="match status" value="1"/>
</dbReference>
<dbReference type="Pfam" id="PF13581">
    <property type="entry name" value="HATPase_c_2"/>
    <property type="match status" value="1"/>
</dbReference>
<feature type="domain" description="Histidine kinase/HSP90-like ATPase" evidence="2">
    <location>
        <begin position="2"/>
        <end position="114"/>
    </location>
</feature>
<evidence type="ECO:0000259" key="2">
    <source>
        <dbReference type="Pfam" id="PF13581"/>
    </source>
</evidence>
<evidence type="ECO:0000313" key="3">
    <source>
        <dbReference type="EMBL" id="MBB4921339.1"/>
    </source>
</evidence>
<dbReference type="InterPro" id="IPR050267">
    <property type="entry name" value="Anti-sigma-factor_SerPK"/>
</dbReference>
<dbReference type="Gene3D" id="3.30.565.10">
    <property type="entry name" value="Histidine kinase-like ATPase, C-terminal domain"/>
    <property type="match status" value="1"/>
</dbReference>
<dbReference type="PANTHER" id="PTHR35526:SF3">
    <property type="entry name" value="ANTI-SIGMA-F FACTOR RSBW"/>
    <property type="match status" value="1"/>
</dbReference>
<dbReference type="AlphaFoldDB" id="A0A7W7QX54"/>
<reference evidence="3 4" key="1">
    <citation type="submission" date="2020-08" db="EMBL/GenBank/DDBJ databases">
        <title>Sequencing the genomes of 1000 actinobacteria strains.</title>
        <authorList>
            <person name="Klenk H.-P."/>
        </authorList>
    </citation>
    <scope>NUCLEOTIDE SEQUENCE [LARGE SCALE GENOMIC DNA]</scope>
    <source>
        <strain evidence="3 4">DSM 41654</strain>
    </source>
</reference>
<organism evidence="3 4">
    <name type="scientific">Kitasatospora kifunensis</name>
    <name type="common">Streptomyces kifunensis</name>
    <dbReference type="NCBI Taxonomy" id="58351"/>
    <lineage>
        <taxon>Bacteria</taxon>
        <taxon>Bacillati</taxon>
        <taxon>Actinomycetota</taxon>
        <taxon>Actinomycetes</taxon>
        <taxon>Kitasatosporales</taxon>
        <taxon>Streptomycetaceae</taxon>
        <taxon>Kitasatospora</taxon>
    </lineage>
</organism>
<keyword evidence="1" id="KW-0723">Serine/threonine-protein kinase</keyword>
<keyword evidence="1" id="KW-0418">Kinase</keyword>
<dbReference type="InterPro" id="IPR036890">
    <property type="entry name" value="HATPase_C_sf"/>
</dbReference>
<sequence>MARDFAVDVALSNGWSDDFALRLVVSELATNAVQAKASRFTLTIFEPYEDETGRYLLFEVADDCSDIPAQEQAMSKPAEGEVPSENGRGLPLVATLSEEWHPEKRKGGKAICVTLKEERHAPARGCNPSVRLTQSVA</sequence>
<name>A0A7W7QX54_KITKI</name>
<keyword evidence="1" id="KW-0808">Transferase</keyword>